<protein>
    <submittedName>
        <fullName evidence="2">MULE domain-containing protein</fullName>
    </submittedName>
</protein>
<evidence type="ECO:0000313" key="3">
    <source>
        <dbReference type="Proteomes" id="UP000478052"/>
    </source>
</evidence>
<evidence type="ECO:0000259" key="1">
    <source>
        <dbReference type="Pfam" id="PF10551"/>
    </source>
</evidence>
<dbReference type="AlphaFoldDB" id="A0A6G0VNH3"/>
<dbReference type="Proteomes" id="UP000478052">
    <property type="component" value="Unassembled WGS sequence"/>
</dbReference>
<organism evidence="2 3">
    <name type="scientific">Aphis craccivora</name>
    <name type="common">Cowpea aphid</name>
    <dbReference type="NCBI Taxonomy" id="307492"/>
    <lineage>
        <taxon>Eukaryota</taxon>
        <taxon>Metazoa</taxon>
        <taxon>Ecdysozoa</taxon>
        <taxon>Arthropoda</taxon>
        <taxon>Hexapoda</taxon>
        <taxon>Insecta</taxon>
        <taxon>Pterygota</taxon>
        <taxon>Neoptera</taxon>
        <taxon>Paraneoptera</taxon>
        <taxon>Hemiptera</taxon>
        <taxon>Sternorrhyncha</taxon>
        <taxon>Aphidomorpha</taxon>
        <taxon>Aphidoidea</taxon>
        <taxon>Aphididae</taxon>
        <taxon>Aphidini</taxon>
        <taxon>Aphis</taxon>
        <taxon>Aphis</taxon>
    </lineage>
</organism>
<dbReference type="Pfam" id="PF10551">
    <property type="entry name" value="MULE"/>
    <property type="match status" value="1"/>
</dbReference>
<reference evidence="2 3" key="1">
    <citation type="submission" date="2019-08" db="EMBL/GenBank/DDBJ databases">
        <title>Whole genome of Aphis craccivora.</title>
        <authorList>
            <person name="Voronova N.V."/>
            <person name="Shulinski R.S."/>
            <person name="Bandarenka Y.V."/>
            <person name="Zhorov D.G."/>
            <person name="Warner D."/>
        </authorList>
    </citation>
    <scope>NUCLEOTIDE SEQUENCE [LARGE SCALE GENOMIC DNA]</scope>
    <source>
        <strain evidence="2">180601</strain>
        <tissue evidence="2">Whole Body</tissue>
    </source>
</reference>
<accession>A0A6G0VNH3</accession>
<proteinExistence type="predicted"/>
<feature type="non-terminal residue" evidence="2">
    <location>
        <position position="293"/>
    </location>
</feature>
<sequence>MMKNPIQLFHTAISGTTKTISSHITKESVKQIVKRQRRINLNQNEPKTIQSIDPPQTLCTTLSGEYFLVKKTEYKILADGTFKSCPNIFQQLYCIHASIKRGSEEIYVSLVYCFLVGKSQAIYSEMFNLINQYCNENNIDVTENTDLEIIKDFEIAAIASINEFYPFAVHSTCFFHFCQNIYRKIQNVGLSIKYSNDADFNLLARHIPAMTFLPIDMIQEAWSLLKPLFSNSNEEKSLITYFEETYVLGKIGMRTKGRPNNVPSRNPPLFSPDIWSVSNRVKLELPRTTNTAE</sequence>
<comment type="caution">
    <text evidence="2">The sequence shown here is derived from an EMBL/GenBank/DDBJ whole genome shotgun (WGS) entry which is preliminary data.</text>
</comment>
<gene>
    <name evidence="2" type="ORF">FWK35_00028251</name>
</gene>
<name>A0A6G0VNH3_APHCR</name>
<dbReference type="OrthoDB" id="6591636at2759"/>
<keyword evidence="3" id="KW-1185">Reference proteome</keyword>
<feature type="domain" description="MULE transposase" evidence="1">
    <location>
        <begin position="77"/>
        <end position="180"/>
    </location>
</feature>
<dbReference type="EMBL" id="VUJU01014014">
    <property type="protein sequence ID" value="KAF0703167.1"/>
    <property type="molecule type" value="Genomic_DNA"/>
</dbReference>
<dbReference type="InterPro" id="IPR018289">
    <property type="entry name" value="MULE_transposase_dom"/>
</dbReference>
<evidence type="ECO:0000313" key="2">
    <source>
        <dbReference type="EMBL" id="KAF0703167.1"/>
    </source>
</evidence>